<dbReference type="PANTHER" id="PTHR10098">
    <property type="entry name" value="RAPSYN-RELATED"/>
    <property type="match status" value="1"/>
</dbReference>
<dbReference type="PANTHER" id="PTHR10098:SF112">
    <property type="entry name" value="SLR0380 PROTEIN"/>
    <property type="match status" value="1"/>
</dbReference>
<dbReference type="InterPro" id="IPR024983">
    <property type="entry name" value="CHAT_dom"/>
</dbReference>
<proteinExistence type="predicted"/>
<dbReference type="RefSeq" id="WP_038092717.1">
    <property type="nucleotide sequence ID" value="NZ_JHEG04000001.1"/>
</dbReference>
<dbReference type="Proteomes" id="UP000029738">
    <property type="component" value="Unassembled WGS sequence"/>
</dbReference>
<feature type="domain" description="CHAT" evidence="2">
    <location>
        <begin position="649"/>
        <end position="929"/>
    </location>
</feature>
<reference evidence="3" key="2">
    <citation type="submission" date="2019-11" db="EMBL/GenBank/DDBJ databases">
        <title>Improved Assembly of Tolypothrix boutellei genome.</title>
        <authorList>
            <person name="Sarangi A.N."/>
            <person name="Mukherjee M."/>
            <person name="Ghosh S."/>
            <person name="Singh D."/>
            <person name="Das A."/>
            <person name="Kant S."/>
            <person name="Prusty A."/>
            <person name="Tripathy S."/>
        </authorList>
    </citation>
    <scope>NUCLEOTIDE SEQUENCE</scope>
    <source>
        <strain evidence="3">VB521301</strain>
    </source>
</reference>
<protein>
    <submittedName>
        <fullName evidence="3">CHAT domain-containing protein</fullName>
    </submittedName>
</protein>
<name>A0A8S9TC26_9CYAN</name>
<sequence>MVPSKPKFWKLQNFLKKIYRKRSLFLAALLFTLSTISPVVAKVSSPTPVVQSQQDAGQLVSEATQLYRSGQFQKAAVVWEKIAAIFAAQGDGLNQAMALSNLSLTHQKIGQWDKAKKAIEDSLQILSTQEGKDKLKIQAQTLDIQGYLQRELGRSSDALKSWHDSTKIYSQIGESEKLTQSTINQAQAMQDLGLYSRACNTLLQVLKPEIDVENCDNITQISLEELQKKLEKISTTESPKLVTVIALRSFGELRGLEGQLEQAKLILETSKNLAKKLNSPQEQAATYLSLGNTQRDLAKVKEARGEVQSYELKALDSYNMVLSLSSLPIARQQAELNQLSLLMKLERWNEAEELWRSLKPQLDSLSPSRTGVYLQINFAQNFIDLTEESNYQLKSNSQLPTALDVNKILARAVEQAESLGDKRAEAYALGTRGKLYMNETMYNLPQAEKLTRQALSFDSSFNTPDIAYQHFRQLGKIQKAQGDIPEAIASYTNAYEALQLLRKDLVTINPEVQFSFQKSVEPIYRELVDLDIGYAHSLKTAGKNEDSQKLIVQARKVIESLQLAELNNFFKEACVEEKSKPIDNIDKKAGIIYTIVSSNNLTVILSLPQKPNLIFHTTSFEPDEFKKTLDEVQRSLIDPVSVEETARIYYQKLYDWLIKPMESELKNSNVTTLAFVLDGDLRNIPMSILYDGKQYLIQKYALAVTPGLQLVDPKPISQVELKAFTAGLSKIRPGFAPHKDFRELSNVETELQQIKRLGISRRLVLNEEFTSKLLKQQIIASRVPPILHLATHGEFSSSPEKTFILSWDSRINVNQLGQLLQNHSLYQNKPIELLVLSACKTASGDKRATLGLAGVAVRAGARSTLATLWSVVDETTATIMTEFYSQLEEAKKTNQNKAEALRRAQLNVMEKYEKYRHPHFWAPFILVGNWQ</sequence>
<gene>
    <name evidence="3" type="ORF">DA73_0400032775</name>
</gene>
<evidence type="ECO:0000313" key="3">
    <source>
        <dbReference type="EMBL" id="KAF3889716.1"/>
    </source>
</evidence>
<dbReference type="SMART" id="SM00028">
    <property type="entry name" value="TPR"/>
    <property type="match status" value="4"/>
</dbReference>
<evidence type="ECO:0000313" key="4">
    <source>
        <dbReference type="Proteomes" id="UP000029738"/>
    </source>
</evidence>
<comment type="caution">
    <text evidence="3">The sequence shown here is derived from an EMBL/GenBank/DDBJ whole genome shotgun (WGS) entry which is preliminary data.</text>
</comment>
<evidence type="ECO:0000259" key="2">
    <source>
        <dbReference type="Pfam" id="PF12770"/>
    </source>
</evidence>
<dbReference type="InterPro" id="IPR019734">
    <property type="entry name" value="TPR_rpt"/>
</dbReference>
<organism evidence="3 4">
    <name type="scientific">Tolypothrix bouteillei VB521301</name>
    <dbReference type="NCBI Taxonomy" id="1479485"/>
    <lineage>
        <taxon>Bacteria</taxon>
        <taxon>Bacillati</taxon>
        <taxon>Cyanobacteriota</taxon>
        <taxon>Cyanophyceae</taxon>
        <taxon>Nostocales</taxon>
        <taxon>Tolypothrichaceae</taxon>
        <taxon>Tolypothrix</taxon>
    </lineage>
</organism>
<keyword evidence="1" id="KW-0732">Signal</keyword>
<keyword evidence="4" id="KW-1185">Reference proteome</keyword>
<dbReference type="Gene3D" id="1.25.40.10">
    <property type="entry name" value="Tetratricopeptide repeat domain"/>
    <property type="match status" value="3"/>
</dbReference>
<dbReference type="Pfam" id="PF12770">
    <property type="entry name" value="CHAT"/>
    <property type="match status" value="1"/>
</dbReference>
<dbReference type="EMBL" id="JHEG04000001">
    <property type="protein sequence ID" value="KAF3889716.1"/>
    <property type="molecule type" value="Genomic_DNA"/>
</dbReference>
<accession>A0A8S9TC26</accession>
<dbReference type="InterPro" id="IPR011990">
    <property type="entry name" value="TPR-like_helical_dom_sf"/>
</dbReference>
<feature type="chain" id="PRO_5035828946" evidence="1">
    <location>
        <begin position="42"/>
        <end position="931"/>
    </location>
</feature>
<evidence type="ECO:0000256" key="1">
    <source>
        <dbReference type="SAM" id="SignalP"/>
    </source>
</evidence>
<dbReference type="AlphaFoldDB" id="A0A8S9TC26"/>
<reference evidence="3" key="1">
    <citation type="journal article" date="2015" name="Genome Announc.">
        <title>Draft Genome Sequence of Tolypothrix boutellei Strain VB521301.</title>
        <authorList>
            <person name="Chandrababunaidu M.M."/>
            <person name="Singh D."/>
            <person name="Sen D."/>
            <person name="Bhan S."/>
            <person name="Das S."/>
            <person name="Gupta A."/>
            <person name="Adhikary S.P."/>
            <person name="Tripathy S."/>
        </authorList>
    </citation>
    <scope>NUCLEOTIDE SEQUENCE</scope>
    <source>
        <strain evidence="3">VB521301</strain>
    </source>
</reference>
<dbReference type="SUPFAM" id="SSF48452">
    <property type="entry name" value="TPR-like"/>
    <property type="match status" value="2"/>
</dbReference>
<feature type="signal peptide" evidence="1">
    <location>
        <begin position="1"/>
        <end position="41"/>
    </location>
</feature>